<protein>
    <recommendedName>
        <fullName evidence="4">CPBP family intramembrane metalloprotease</fullName>
    </recommendedName>
</protein>
<proteinExistence type="predicted"/>
<keyword evidence="3" id="KW-1185">Reference proteome</keyword>
<organism evidence="2 3">
    <name type="scientific">Paenibacillus turicensis</name>
    <dbReference type="NCBI Taxonomy" id="160487"/>
    <lineage>
        <taxon>Bacteria</taxon>
        <taxon>Bacillati</taxon>
        <taxon>Bacillota</taxon>
        <taxon>Bacilli</taxon>
        <taxon>Bacillales</taxon>
        <taxon>Paenibacillaceae</taxon>
        <taxon>Paenibacillus</taxon>
    </lineage>
</organism>
<evidence type="ECO:0008006" key="4">
    <source>
        <dbReference type="Google" id="ProtNLM"/>
    </source>
</evidence>
<keyword evidence="1" id="KW-0472">Membrane</keyword>
<gene>
    <name evidence="2" type="ORF">J2Z32_000336</name>
</gene>
<feature type="transmembrane region" description="Helical" evidence="1">
    <location>
        <begin position="223"/>
        <end position="243"/>
    </location>
</feature>
<dbReference type="RefSeq" id="WP_245251041.1">
    <property type="nucleotide sequence ID" value="NZ_JAGGKG010000001.1"/>
</dbReference>
<dbReference type="Proteomes" id="UP001519272">
    <property type="component" value="Unassembled WGS sequence"/>
</dbReference>
<evidence type="ECO:0000313" key="3">
    <source>
        <dbReference type="Proteomes" id="UP001519272"/>
    </source>
</evidence>
<reference evidence="2 3" key="1">
    <citation type="submission" date="2021-03" db="EMBL/GenBank/DDBJ databases">
        <title>Genomic Encyclopedia of Type Strains, Phase IV (KMG-IV): sequencing the most valuable type-strain genomes for metagenomic binning, comparative biology and taxonomic classification.</title>
        <authorList>
            <person name="Goeker M."/>
        </authorList>
    </citation>
    <scope>NUCLEOTIDE SEQUENCE [LARGE SCALE GENOMIC DNA]</scope>
    <source>
        <strain evidence="2 3">DSM 14349</strain>
    </source>
</reference>
<feature type="transmembrane region" description="Helical" evidence="1">
    <location>
        <begin position="9"/>
        <end position="30"/>
    </location>
</feature>
<feature type="transmembrane region" description="Helical" evidence="1">
    <location>
        <begin position="126"/>
        <end position="148"/>
    </location>
</feature>
<name>A0ABS4FMC5_9BACL</name>
<feature type="transmembrane region" description="Helical" evidence="1">
    <location>
        <begin position="36"/>
        <end position="55"/>
    </location>
</feature>
<evidence type="ECO:0000256" key="1">
    <source>
        <dbReference type="SAM" id="Phobius"/>
    </source>
</evidence>
<accession>A0ABS4FMC5</accession>
<feature type="transmembrane region" description="Helical" evidence="1">
    <location>
        <begin position="84"/>
        <end position="105"/>
    </location>
</feature>
<dbReference type="EMBL" id="JAGGKG010000001">
    <property type="protein sequence ID" value="MBP1903724.1"/>
    <property type="molecule type" value="Genomic_DNA"/>
</dbReference>
<comment type="caution">
    <text evidence="2">The sequence shown here is derived from an EMBL/GenBank/DDBJ whole genome shotgun (WGS) entry which is preliminary data.</text>
</comment>
<feature type="transmembrane region" description="Helical" evidence="1">
    <location>
        <begin position="62"/>
        <end position="78"/>
    </location>
</feature>
<sequence length="271" mass="30636">MKKRAMTSIWIMFSIFIIIFIVSLFVTSNLNPSQRVWILLDLWSILLATILLIKYKLPPTKQICTSAILALLVSFAYINTPTALFSGVKGFILTFIVSLSIFSTLSNMSKNKLFILRNRNKKEIGVSISIGILFGAVWGGVNYILMLSNQQPEFHLSINHFLLSLSPAIYEELVCRTLYFVFCLHLLQGQSPTKWQQFTCWFMMVVPHVMPHTPSSFLQGGPIGGIITTLLYIVIFGLPFAILQRKRDVTSAMIGHGLVDTIRFSFFGLPF</sequence>
<keyword evidence="1" id="KW-1133">Transmembrane helix</keyword>
<keyword evidence="1" id="KW-0812">Transmembrane</keyword>
<evidence type="ECO:0000313" key="2">
    <source>
        <dbReference type="EMBL" id="MBP1903724.1"/>
    </source>
</evidence>